<name>A6VZJ2_MARMS</name>
<sequence>MAHRGVGFFKKRLKLVLRLLFEEREGVFFGFHSNALYSQPFFRSAERVTFCKRPKSNQKFALRSLMPDFFHRPMIATYARYIVRHRLVLLFERVFLLMTLKLHKVAQLRRVEVASLAYLLPFKRFVFPTFIPLC</sequence>
<dbReference type="STRING" id="400668.Mmwyl1_2960"/>
<proteinExistence type="predicted"/>
<gene>
    <name evidence="1" type="ordered locus">Mmwyl1_2960</name>
</gene>
<dbReference type="EMBL" id="CP000749">
    <property type="protein sequence ID" value="ABR71871.1"/>
    <property type="molecule type" value="Genomic_DNA"/>
</dbReference>
<reference evidence="1" key="1">
    <citation type="submission" date="2007-06" db="EMBL/GenBank/DDBJ databases">
        <title>Complete sequence of Marinomonas sp. MWYL1.</title>
        <authorList>
            <consortium name="US DOE Joint Genome Institute"/>
            <person name="Copeland A."/>
            <person name="Lucas S."/>
            <person name="Lapidus A."/>
            <person name="Barry K."/>
            <person name="Glavina del Rio T."/>
            <person name="Dalin E."/>
            <person name="Tice H."/>
            <person name="Pitluck S."/>
            <person name="Kiss H."/>
            <person name="Brettin T."/>
            <person name="Bruce D."/>
            <person name="Detter J.C."/>
            <person name="Han C."/>
            <person name="Schmutz J."/>
            <person name="Larimer F."/>
            <person name="Land M."/>
            <person name="Hauser L."/>
            <person name="Kyrpides N."/>
            <person name="Kim E."/>
            <person name="Johnston A.W.B."/>
            <person name="Todd J.D."/>
            <person name="Rogers R."/>
            <person name="Wexler M."/>
            <person name="Bond P.L."/>
            <person name="Li Y."/>
            <person name="Richardson P."/>
        </authorList>
    </citation>
    <scope>NUCLEOTIDE SEQUENCE [LARGE SCALE GENOMIC DNA]</scope>
    <source>
        <strain evidence="1">MWYL1</strain>
    </source>
</reference>
<dbReference type="AlphaFoldDB" id="A6VZJ2"/>
<protein>
    <submittedName>
        <fullName evidence="1">Uncharacterized protein</fullName>
    </submittedName>
</protein>
<accession>A6VZJ2</accession>
<organism evidence="1">
    <name type="scientific">Marinomonas sp. (strain MWYL1)</name>
    <dbReference type="NCBI Taxonomy" id="400668"/>
    <lineage>
        <taxon>Bacteria</taxon>
        <taxon>Pseudomonadati</taxon>
        <taxon>Pseudomonadota</taxon>
        <taxon>Gammaproteobacteria</taxon>
        <taxon>Oceanospirillales</taxon>
        <taxon>Oceanospirillaceae</taxon>
        <taxon>Marinomonas</taxon>
    </lineage>
</organism>
<dbReference type="HOGENOM" id="CLU_1893701_0_0_6"/>
<dbReference type="KEGG" id="mmw:Mmwyl1_2960"/>
<evidence type="ECO:0000313" key="1">
    <source>
        <dbReference type="EMBL" id="ABR71871.1"/>
    </source>
</evidence>